<evidence type="ECO:0000259" key="4">
    <source>
        <dbReference type="PROSITE" id="PS50043"/>
    </source>
</evidence>
<dbReference type="Proteomes" id="UP001185012">
    <property type="component" value="Unassembled WGS sequence"/>
</dbReference>
<proteinExistence type="predicted"/>
<evidence type="ECO:0000256" key="3">
    <source>
        <dbReference type="ARBA" id="ARBA00023163"/>
    </source>
</evidence>
<accession>A0ABU1IQD4</accession>
<dbReference type="InterPro" id="IPR036388">
    <property type="entry name" value="WH-like_DNA-bd_sf"/>
</dbReference>
<reference evidence="5 6" key="1">
    <citation type="submission" date="2023-07" db="EMBL/GenBank/DDBJ databases">
        <title>Genomic Encyclopedia of Type Strains, Phase IV (KMG-IV): sequencing the most valuable type-strain genomes for metagenomic binning, comparative biology and taxonomic classification.</title>
        <authorList>
            <person name="Goeker M."/>
        </authorList>
    </citation>
    <scope>NUCLEOTIDE SEQUENCE [LARGE SCALE GENOMIC DNA]</scope>
    <source>
        <strain evidence="5 6">DSM 45903</strain>
    </source>
</reference>
<keyword evidence="2" id="KW-0238">DNA-binding</keyword>
<dbReference type="Pfam" id="PF00196">
    <property type="entry name" value="GerE"/>
    <property type="match status" value="1"/>
</dbReference>
<keyword evidence="6" id="KW-1185">Reference proteome</keyword>
<dbReference type="PANTHER" id="PTHR43214">
    <property type="entry name" value="TWO-COMPONENT RESPONSE REGULATOR"/>
    <property type="match status" value="1"/>
</dbReference>
<name>A0ABU1IQD4_9BACL</name>
<keyword evidence="3" id="KW-0804">Transcription</keyword>
<dbReference type="PROSITE" id="PS50043">
    <property type="entry name" value="HTH_LUXR_2"/>
    <property type="match status" value="1"/>
</dbReference>
<evidence type="ECO:0000313" key="6">
    <source>
        <dbReference type="Proteomes" id="UP001185012"/>
    </source>
</evidence>
<comment type="caution">
    <text evidence="5">The sequence shown here is derived from an EMBL/GenBank/DDBJ whole genome shotgun (WGS) entry which is preliminary data.</text>
</comment>
<keyword evidence="1" id="KW-0805">Transcription regulation</keyword>
<dbReference type="InterPro" id="IPR039420">
    <property type="entry name" value="WalR-like"/>
</dbReference>
<dbReference type="RefSeq" id="WP_309867710.1">
    <property type="nucleotide sequence ID" value="NZ_JAVDQG010000007.1"/>
</dbReference>
<dbReference type="SMART" id="SM00421">
    <property type="entry name" value="HTH_LUXR"/>
    <property type="match status" value="1"/>
</dbReference>
<sequence length="93" mass="10668">MYTNGLKISSIERDVARLIAKGYKDEEIAQELYISRRSVAKYVALLKKRWKVRSRVSIGVMVCHLGWLDPSDKVTALLEKMDRPPTDVPIHGR</sequence>
<gene>
    <name evidence="5" type="ORF">JOE21_003023</name>
</gene>
<evidence type="ECO:0000256" key="1">
    <source>
        <dbReference type="ARBA" id="ARBA00023015"/>
    </source>
</evidence>
<dbReference type="InterPro" id="IPR000792">
    <property type="entry name" value="Tscrpt_reg_LuxR_C"/>
</dbReference>
<dbReference type="InterPro" id="IPR016032">
    <property type="entry name" value="Sig_transdc_resp-reg_C-effctor"/>
</dbReference>
<organism evidence="5 6">
    <name type="scientific">Desmospora profundinema</name>
    <dbReference type="NCBI Taxonomy" id="1571184"/>
    <lineage>
        <taxon>Bacteria</taxon>
        <taxon>Bacillati</taxon>
        <taxon>Bacillota</taxon>
        <taxon>Bacilli</taxon>
        <taxon>Bacillales</taxon>
        <taxon>Thermoactinomycetaceae</taxon>
        <taxon>Desmospora</taxon>
    </lineage>
</organism>
<dbReference type="Gene3D" id="1.10.10.10">
    <property type="entry name" value="Winged helix-like DNA-binding domain superfamily/Winged helix DNA-binding domain"/>
    <property type="match status" value="1"/>
</dbReference>
<dbReference type="EMBL" id="JAVDQG010000007">
    <property type="protein sequence ID" value="MDR6227011.1"/>
    <property type="molecule type" value="Genomic_DNA"/>
</dbReference>
<evidence type="ECO:0000256" key="2">
    <source>
        <dbReference type="ARBA" id="ARBA00023125"/>
    </source>
</evidence>
<protein>
    <submittedName>
        <fullName evidence="5">NarL family two-component system response regulator LiaR</fullName>
    </submittedName>
</protein>
<evidence type="ECO:0000313" key="5">
    <source>
        <dbReference type="EMBL" id="MDR6227011.1"/>
    </source>
</evidence>
<dbReference type="SUPFAM" id="SSF46894">
    <property type="entry name" value="C-terminal effector domain of the bipartite response regulators"/>
    <property type="match status" value="1"/>
</dbReference>
<feature type="domain" description="HTH luxR-type" evidence="4">
    <location>
        <begin position="1"/>
        <end position="66"/>
    </location>
</feature>